<dbReference type="SMART" id="SM00430">
    <property type="entry name" value="HOLI"/>
    <property type="match status" value="1"/>
</dbReference>
<dbReference type="SUPFAM" id="SSF48508">
    <property type="entry name" value="Nuclear receptor ligand-binding domain"/>
    <property type="match status" value="1"/>
</dbReference>
<dbReference type="OrthoDB" id="10574040at2759"/>
<organism evidence="6 7">
    <name type="scientific">Caenorhabditis nigoni</name>
    <dbReference type="NCBI Taxonomy" id="1611254"/>
    <lineage>
        <taxon>Eukaryota</taxon>
        <taxon>Metazoa</taxon>
        <taxon>Ecdysozoa</taxon>
        <taxon>Nematoda</taxon>
        <taxon>Chromadorea</taxon>
        <taxon>Rhabditida</taxon>
        <taxon>Rhabditina</taxon>
        <taxon>Rhabditomorpha</taxon>
        <taxon>Rhabditoidea</taxon>
        <taxon>Rhabditidae</taxon>
        <taxon>Peloderinae</taxon>
        <taxon>Caenorhabditis</taxon>
    </lineage>
</organism>
<proteinExistence type="predicted"/>
<dbReference type="AlphaFoldDB" id="A0A2G5UCQ2"/>
<keyword evidence="4" id="KW-0812">Transmembrane</keyword>
<dbReference type="Proteomes" id="UP000230233">
    <property type="component" value="Chromosome IV"/>
</dbReference>
<protein>
    <recommendedName>
        <fullName evidence="5">NR LBD domain-containing protein</fullName>
    </recommendedName>
</protein>
<reference evidence="7" key="1">
    <citation type="submission" date="2017-10" db="EMBL/GenBank/DDBJ databases">
        <title>Rapid genome shrinkage in a self-fertile nematode reveals novel sperm competition proteins.</title>
        <authorList>
            <person name="Yin D."/>
            <person name="Schwarz E.M."/>
            <person name="Thomas C.G."/>
            <person name="Felde R.L."/>
            <person name="Korf I.F."/>
            <person name="Cutter A.D."/>
            <person name="Schartner C.M."/>
            <person name="Ralston E.J."/>
            <person name="Meyer B.J."/>
            <person name="Haag E.S."/>
        </authorList>
    </citation>
    <scope>NUCLEOTIDE SEQUENCE [LARGE SCALE GENOMIC DNA]</scope>
    <source>
        <strain evidence="7">JU1422</strain>
    </source>
</reference>
<keyword evidence="4" id="KW-1133">Transmembrane helix</keyword>
<feature type="domain" description="NR LBD" evidence="5">
    <location>
        <begin position="79"/>
        <end position="217"/>
    </location>
</feature>
<evidence type="ECO:0000259" key="5">
    <source>
        <dbReference type="SMART" id="SM00430"/>
    </source>
</evidence>
<feature type="transmembrane region" description="Helical" evidence="4">
    <location>
        <begin position="109"/>
        <end position="127"/>
    </location>
</feature>
<name>A0A2G5UCQ2_9PELO</name>
<sequence>MKKGTKNKSDEEIRITQNAQNALNQAAEGFQIAETVIFENYRKSQVLAQKVENFLSICNFSGIKIRDDCAKLWTEDSKPKILSSIFCTIEYFKCFQFTRMLKYAERLKLLSYIATIFIVLNISYLDLVKKIQNSKGTDLEIHDPLGWLLTYNLQPFELACMRALAVCNPAISEESQKHMDPWKIKHLELLSSYCIKTKGPGRLAEILGILEALQMKQPRFEITEIFVSQFGSEMANGFY</sequence>
<evidence type="ECO:0000256" key="3">
    <source>
        <dbReference type="ARBA" id="ARBA00023170"/>
    </source>
</evidence>
<dbReference type="EMBL" id="PDUG01000004">
    <property type="protein sequence ID" value="PIC37335.1"/>
    <property type="molecule type" value="Genomic_DNA"/>
</dbReference>
<accession>A0A2G5UCQ2</accession>
<keyword evidence="1" id="KW-0805">Transcription regulation</keyword>
<evidence type="ECO:0000313" key="7">
    <source>
        <dbReference type="Proteomes" id="UP000230233"/>
    </source>
</evidence>
<dbReference type="Gene3D" id="1.10.565.10">
    <property type="entry name" value="Retinoid X Receptor"/>
    <property type="match status" value="1"/>
</dbReference>
<evidence type="ECO:0000256" key="1">
    <source>
        <dbReference type="ARBA" id="ARBA00023015"/>
    </source>
</evidence>
<comment type="caution">
    <text evidence="6">The sequence shown here is derived from an EMBL/GenBank/DDBJ whole genome shotgun (WGS) entry which is preliminary data.</text>
</comment>
<dbReference type="InterPro" id="IPR000536">
    <property type="entry name" value="Nucl_hrmn_rcpt_lig-bd"/>
</dbReference>
<evidence type="ECO:0000256" key="2">
    <source>
        <dbReference type="ARBA" id="ARBA00023163"/>
    </source>
</evidence>
<gene>
    <name evidence="6" type="primary">Cnig_chr_IV.g15994</name>
    <name evidence="6" type="ORF">B9Z55_015994</name>
</gene>
<keyword evidence="4" id="KW-0472">Membrane</keyword>
<dbReference type="InterPro" id="IPR035500">
    <property type="entry name" value="NHR-like_dom_sf"/>
</dbReference>
<evidence type="ECO:0000313" key="6">
    <source>
        <dbReference type="EMBL" id="PIC37335.1"/>
    </source>
</evidence>
<evidence type="ECO:0000256" key="4">
    <source>
        <dbReference type="SAM" id="Phobius"/>
    </source>
</evidence>
<keyword evidence="2" id="KW-0804">Transcription</keyword>
<keyword evidence="7" id="KW-1185">Reference proteome</keyword>
<keyword evidence="3" id="KW-0675">Receptor</keyword>